<sequence length="53" mass="6154">MDSQVFYCLTTEDKGMKITLEFPCNFQDSSIISEVKSILDGMLHEYFEKELKA</sequence>
<organism evidence="1 2">
    <name type="scientific">Eubacterium plexicaudatum ASF492</name>
    <dbReference type="NCBI Taxonomy" id="1235802"/>
    <lineage>
        <taxon>Bacteria</taxon>
        <taxon>Bacillati</taxon>
        <taxon>Bacillota</taxon>
        <taxon>Clostridia</taxon>
        <taxon>Eubacteriales</taxon>
        <taxon>Eubacteriaceae</taxon>
        <taxon>Eubacterium</taxon>
    </lineage>
</organism>
<reference evidence="1 2" key="1">
    <citation type="journal article" date="2014" name="Genome Announc.">
        <title>Draft genome sequences of the altered schaedler flora, a defined bacterial community from gnotobiotic mice.</title>
        <authorList>
            <person name="Wannemuehler M.J."/>
            <person name="Overstreet A.M."/>
            <person name="Ward D.V."/>
            <person name="Phillips G.J."/>
        </authorList>
    </citation>
    <scope>NUCLEOTIDE SEQUENCE [LARGE SCALE GENOMIC DNA]</scope>
    <source>
        <strain evidence="1 2">ASF492</strain>
    </source>
</reference>
<dbReference type="STRING" id="1235802.C823_02649"/>
<dbReference type="PATRIC" id="fig|1235802.3.peg.2796"/>
<dbReference type="Proteomes" id="UP000012589">
    <property type="component" value="Unassembled WGS sequence"/>
</dbReference>
<comment type="caution">
    <text evidence="1">The sequence shown here is derived from an EMBL/GenBank/DDBJ whole genome shotgun (WGS) entry which is preliminary data.</text>
</comment>
<dbReference type="HOGENOM" id="CLU_3061654_0_0_9"/>
<protein>
    <submittedName>
        <fullName evidence="1">Uncharacterized protein</fullName>
    </submittedName>
</protein>
<gene>
    <name evidence="1" type="ORF">C823_02649</name>
</gene>
<keyword evidence="2" id="KW-1185">Reference proteome</keyword>
<name>N2AI48_9FIRM</name>
<accession>N2AI48</accession>
<dbReference type="EMBL" id="AQFT01000085">
    <property type="protein sequence ID" value="EMZ26153.1"/>
    <property type="molecule type" value="Genomic_DNA"/>
</dbReference>
<evidence type="ECO:0000313" key="1">
    <source>
        <dbReference type="EMBL" id="EMZ26153.1"/>
    </source>
</evidence>
<dbReference type="AlphaFoldDB" id="N2AI48"/>
<proteinExistence type="predicted"/>
<evidence type="ECO:0000313" key="2">
    <source>
        <dbReference type="Proteomes" id="UP000012589"/>
    </source>
</evidence>